<keyword evidence="2" id="KW-1185">Reference proteome</keyword>
<gene>
    <name evidence="1" type="ORF">GOODEAATRI_033486</name>
</gene>
<sequence>DSPTLVLVNYFSDEDMSSQMEEEEQSFCGGAAVLLCFVSEGPDGSGLYQLWTLVLQTVHQVILGPVCSIRTLLLPPVWEKTQNRSWTADSQSEQLFTR</sequence>
<organism evidence="1 2">
    <name type="scientific">Goodea atripinnis</name>
    <dbReference type="NCBI Taxonomy" id="208336"/>
    <lineage>
        <taxon>Eukaryota</taxon>
        <taxon>Metazoa</taxon>
        <taxon>Chordata</taxon>
        <taxon>Craniata</taxon>
        <taxon>Vertebrata</taxon>
        <taxon>Euteleostomi</taxon>
        <taxon>Actinopterygii</taxon>
        <taxon>Neopterygii</taxon>
        <taxon>Teleostei</taxon>
        <taxon>Neoteleostei</taxon>
        <taxon>Acanthomorphata</taxon>
        <taxon>Ovalentaria</taxon>
        <taxon>Atherinomorphae</taxon>
        <taxon>Cyprinodontiformes</taxon>
        <taxon>Goodeidae</taxon>
        <taxon>Goodea</taxon>
    </lineage>
</organism>
<protein>
    <submittedName>
        <fullName evidence="1">Uncharacterized protein</fullName>
    </submittedName>
</protein>
<comment type="caution">
    <text evidence="1">The sequence shown here is derived from an EMBL/GenBank/DDBJ whole genome shotgun (WGS) entry which is preliminary data.</text>
</comment>
<dbReference type="Proteomes" id="UP001476798">
    <property type="component" value="Unassembled WGS sequence"/>
</dbReference>
<accession>A0ABV0P3E2</accession>
<evidence type="ECO:0000313" key="1">
    <source>
        <dbReference type="EMBL" id="MEQ2176952.1"/>
    </source>
</evidence>
<reference evidence="1 2" key="1">
    <citation type="submission" date="2021-06" db="EMBL/GenBank/DDBJ databases">
        <authorList>
            <person name="Palmer J.M."/>
        </authorList>
    </citation>
    <scope>NUCLEOTIDE SEQUENCE [LARGE SCALE GENOMIC DNA]</scope>
    <source>
        <strain evidence="1 2">GA_2019</strain>
        <tissue evidence="1">Muscle</tissue>
    </source>
</reference>
<feature type="non-terminal residue" evidence="1">
    <location>
        <position position="1"/>
    </location>
</feature>
<evidence type="ECO:0000313" key="2">
    <source>
        <dbReference type="Proteomes" id="UP001476798"/>
    </source>
</evidence>
<proteinExistence type="predicted"/>
<dbReference type="EMBL" id="JAHRIO010056980">
    <property type="protein sequence ID" value="MEQ2176952.1"/>
    <property type="molecule type" value="Genomic_DNA"/>
</dbReference>
<name>A0ABV0P3E2_9TELE</name>